<feature type="compositionally biased region" description="Basic and acidic residues" evidence="1">
    <location>
        <begin position="157"/>
        <end position="167"/>
    </location>
</feature>
<feature type="region of interest" description="Disordered" evidence="1">
    <location>
        <begin position="199"/>
        <end position="222"/>
    </location>
</feature>
<dbReference type="AlphaFoldDB" id="A0A165GQC9"/>
<evidence type="ECO:0000313" key="2">
    <source>
        <dbReference type="EMBL" id="KZV90853.1"/>
    </source>
</evidence>
<sequence length="288" mass="32192">MRRKLVMAAKPGHVETTTVQQRKRQVSARTKSRSPNSTVRARGAARTRPWNQAGFCGTAISTNRRRLARRARRVTIATGVVKGMPASLLRAKLCKTETTGEVSLPRGEKRAYAGRHETGPQTAGKRSEIMTDALSYGLVEMGASEARRSQVGCTADARGKQTSHCDGRASSADFRRSNQRIRGRQTRWRSPFECPRRCRGRKSLGRPTGADGRGHRNLDRANEAKDYNGVDEFRESYGATVWGENDGTSVERVTVWMRGKTRQRHLEHAEWHDGRGAQLGIRGRGIRR</sequence>
<keyword evidence="3" id="KW-1185">Reference proteome</keyword>
<feature type="region of interest" description="Disordered" evidence="1">
    <location>
        <begin position="14"/>
        <end position="46"/>
    </location>
</feature>
<dbReference type="Proteomes" id="UP000077266">
    <property type="component" value="Unassembled WGS sequence"/>
</dbReference>
<feature type="compositionally biased region" description="Basic and acidic residues" evidence="1">
    <location>
        <begin position="212"/>
        <end position="222"/>
    </location>
</feature>
<organism evidence="2 3">
    <name type="scientific">Exidia glandulosa HHB12029</name>
    <dbReference type="NCBI Taxonomy" id="1314781"/>
    <lineage>
        <taxon>Eukaryota</taxon>
        <taxon>Fungi</taxon>
        <taxon>Dikarya</taxon>
        <taxon>Basidiomycota</taxon>
        <taxon>Agaricomycotina</taxon>
        <taxon>Agaricomycetes</taxon>
        <taxon>Auriculariales</taxon>
        <taxon>Exidiaceae</taxon>
        <taxon>Exidia</taxon>
    </lineage>
</organism>
<proteinExistence type="predicted"/>
<dbReference type="EMBL" id="KV426039">
    <property type="protein sequence ID" value="KZV90853.1"/>
    <property type="molecule type" value="Genomic_DNA"/>
</dbReference>
<feature type="compositionally biased region" description="Basic residues" evidence="1">
    <location>
        <begin position="177"/>
        <end position="186"/>
    </location>
</feature>
<name>A0A165GQC9_EXIGL</name>
<feature type="region of interest" description="Disordered" evidence="1">
    <location>
        <begin position="153"/>
        <end position="186"/>
    </location>
</feature>
<gene>
    <name evidence="2" type="ORF">EXIGLDRAFT_109410</name>
</gene>
<feature type="compositionally biased region" description="Basic residues" evidence="1">
    <location>
        <begin position="21"/>
        <end position="32"/>
    </location>
</feature>
<reference evidence="2 3" key="1">
    <citation type="journal article" date="2016" name="Mol. Biol. Evol.">
        <title>Comparative Genomics of Early-Diverging Mushroom-Forming Fungi Provides Insights into the Origins of Lignocellulose Decay Capabilities.</title>
        <authorList>
            <person name="Nagy L.G."/>
            <person name="Riley R."/>
            <person name="Tritt A."/>
            <person name="Adam C."/>
            <person name="Daum C."/>
            <person name="Floudas D."/>
            <person name="Sun H."/>
            <person name="Yadav J.S."/>
            <person name="Pangilinan J."/>
            <person name="Larsson K.H."/>
            <person name="Matsuura K."/>
            <person name="Barry K."/>
            <person name="Labutti K."/>
            <person name="Kuo R."/>
            <person name="Ohm R.A."/>
            <person name="Bhattacharya S.S."/>
            <person name="Shirouzu T."/>
            <person name="Yoshinaga Y."/>
            <person name="Martin F.M."/>
            <person name="Grigoriev I.V."/>
            <person name="Hibbett D.S."/>
        </authorList>
    </citation>
    <scope>NUCLEOTIDE SEQUENCE [LARGE SCALE GENOMIC DNA]</scope>
    <source>
        <strain evidence="2 3">HHB12029</strain>
    </source>
</reference>
<protein>
    <submittedName>
        <fullName evidence="2">Uncharacterized protein</fullName>
    </submittedName>
</protein>
<evidence type="ECO:0000256" key="1">
    <source>
        <dbReference type="SAM" id="MobiDB-lite"/>
    </source>
</evidence>
<evidence type="ECO:0000313" key="3">
    <source>
        <dbReference type="Proteomes" id="UP000077266"/>
    </source>
</evidence>
<dbReference type="InParanoid" id="A0A165GQC9"/>
<accession>A0A165GQC9</accession>